<feature type="domain" description="Serine aminopeptidase S33" evidence="2">
    <location>
        <begin position="71"/>
        <end position="176"/>
    </location>
</feature>
<evidence type="ECO:0000256" key="1">
    <source>
        <dbReference type="ARBA" id="ARBA00022801"/>
    </source>
</evidence>
<dbReference type="AlphaFoldDB" id="A0A7C4QU56"/>
<accession>A0A7C4QU56</accession>
<protein>
    <submittedName>
        <fullName evidence="3">Alpha/beta fold hydrolase</fullName>
    </submittedName>
</protein>
<evidence type="ECO:0000259" key="2">
    <source>
        <dbReference type="Pfam" id="PF12146"/>
    </source>
</evidence>
<gene>
    <name evidence="3" type="ORF">ENS64_04305</name>
</gene>
<evidence type="ECO:0000313" key="3">
    <source>
        <dbReference type="EMBL" id="HGT38470.1"/>
    </source>
</evidence>
<dbReference type="InterPro" id="IPR029058">
    <property type="entry name" value="AB_hydrolase_fold"/>
</dbReference>
<dbReference type="GO" id="GO:0052689">
    <property type="term" value="F:carboxylic ester hydrolase activity"/>
    <property type="evidence" value="ECO:0007669"/>
    <property type="project" value="UniProtKB-ARBA"/>
</dbReference>
<dbReference type="InterPro" id="IPR022742">
    <property type="entry name" value="Hydrolase_4"/>
</dbReference>
<dbReference type="EMBL" id="DSVQ01000009">
    <property type="protein sequence ID" value="HGT38470.1"/>
    <property type="molecule type" value="Genomic_DNA"/>
</dbReference>
<reference evidence="3" key="1">
    <citation type="journal article" date="2020" name="mSystems">
        <title>Genome- and Community-Level Interaction Insights into Carbon Utilization and Element Cycling Functions of Hydrothermarchaeota in Hydrothermal Sediment.</title>
        <authorList>
            <person name="Zhou Z."/>
            <person name="Liu Y."/>
            <person name="Xu W."/>
            <person name="Pan J."/>
            <person name="Luo Z.H."/>
            <person name="Li M."/>
        </authorList>
    </citation>
    <scope>NUCLEOTIDE SEQUENCE [LARGE SCALE GENOMIC DNA]</scope>
    <source>
        <strain evidence="3">SpSt-508</strain>
    </source>
</reference>
<comment type="caution">
    <text evidence="3">The sequence shown here is derived from an EMBL/GenBank/DDBJ whole genome shotgun (WGS) entry which is preliminary data.</text>
</comment>
<sequence length="322" mass="36357">MVAWLIAILLSVVIVDLAIRAFYVRLILPQFELKPPFNVTPHPTDPDTETVHATTEDGLTLRGGLYRSSANPRGLILFFPELDGTHASAQFYAAALIEAGFCVLSFDFRGQGDSDGQDGYEAKHWPTTAELKDVAAIFRYIDERADLRALPLGVFGISRGSLIGLMAAAQHPRVRAVCGEGTYTVDLLLEHFVLRWARLYIPTAVLACIPRWHIRLTLRMVRWISELRQGLRYAIAEPWLPRLRNRPVLLIAGERDNYVQPEVVRAIADRIHSPLCRVWEVPDAKHNQARDTVPEEFDRQLVEFFSVLSPVPAENSWLVSSR</sequence>
<dbReference type="Gene3D" id="3.40.50.1820">
    <property type="entry name" value="alpha/beta hydrolase"/>
    <property type="match status" value="1"/>
</dbReference>
<keyword evidence="1 3" id="KW-0378">Hydrolase</keyword>
<dbReference type="PANTHER" id="PTHR22946">
    <property type="entry name" value="DIENELACTONE HYDROLASE DOMAIN-CONTAINING PROTEIN-RELATED"/>
    <property type="match status" value="1"/>
</dbReference>
<proteinExistence type="predicted"/>
<dbReference type="SUPFAM" id="SSF53474">
    <property type="entry name" value="alpha/beta-Hydrolases"/>
    <property type="match status" value="1"/>
</dbReference>
<dbReference type="PANTHER" id="PTHR22946:SF9">
    <property type="entry name" value="POLYKETIDE TRANSFERASE AF380"/>
    <property type="match status" value="1"/>
</dbReference>
<dbReference type="InterPro" id="IPR050261">
    <property type="entry name" value="FrsA_esterase"/>
</dbReference>
<organism evidence="3">
    <name type="scientific">Schlesneria paludicola</name>
    <dbReference type="NCBI Taxonomy" id="360056"/>
    <lineage>
        <taxon>Bacteria</taxon>
        <taxon>Pseudomonadati</taxon>
        <taxon>Planctomycetota</taxon>
        <taxon>Planctomycetia</taxon>
        <taxon>Planctomycetales</taxon>
        <taxon>Planctomycetaceae</taxon>
        <taxon>Schlesneria</taxon>
    </lineage>
</organism>
<name>A0A7C4QU56_9PLAN</name>
<dbReference type="Pfam" id="PF12146">
    <property type="entry name" value="Hydrolase_4"/>
    <property type="match status" value="1"/>
</dbReference>